<dbReference type="GO" id="GO:0071244">
    <property type="term" value="P:cellular response to carbon dioxide"/>
    <property type="evidence" value="ECO:0007669"/>
    <property type="project" value="TreeGrafter"/>
</dbReference>
<feature type="binding site" evidence="7">
    <location>
        <position position="125"/>
    </location>
    <ligand>
        <name>Zn(2+)</name>
        <dbReference type="ChEBI" id="CHEBI:29105"/>
    </ligand>
</feature>
<dbReference type="SMART" id="SM00947">
    <property type="entry name" value="Pro_CA"/>
    <property type="match status" value="1"/>
</dbReference>
<dbReference type="Gene3D" id="3.40.1050.10">
    <property type="entry name" value="Carbonic anhydrase"/>
    <property type="match status" value="1"/>
</dbReference>
<protein>
    <recommendedName>
        <fullName evidence="2 8">Carbonic anhydrase</fullName>
        <ecNumber evidence="2 8">4.2.1.1</ecNumber>
    </recommendedName>
    <alternativeName>
        <fullName evidence="8">Carbonate dehydratase</fullName>
    </alternativeName>
</protein>
<dbReference type="PANTHER" id="PTHR11002">
    <property type="entry name" value="CARBONIC ANHYDRASE"/>
    <property type="match status" value="1"/>
</dbReference>
<evidence type="ECO:0000256" key="7">
    <source>
        <dbReference type="PIRSR" id="PIRSR601765-1"/>
    </source>
</evidence>
<gene>
    <name evidence="10" type="ORF">O181_035977</name>
</gene>
<dbReference type="Pfam" id="PF00484">
    <property type="entry name" value="Pro_CA"/>
    <property type="match status" value="1"/>
</dbReference>
<dbReference type="PANTHER" id="PTHR11002:SF76">
    <property type="entry name" value="CARBONIC ANHYDRASE"/>
    <property type="match status" value="1"/>
</dbReference>
<dbReference type="GO" id="GO:0004089">
    <property type="term" value="F:carbonate dehydratase activity"/>
    <property type="evidence" value="ECO:0007669"/>
    <property type="project" value="UniProtKB-UniRule"/>
</dbReference>
<dbReference type="EMBL" id="AVOT02013522">
    <property type="protein sequence ID" value="MBW0496262.1"/>
    <property type="molecule type" value="Genomic_DNA"/>
</dbReference>
<dbReference type="SUPFAM" id="SSF53056">
    <property type="entry name" value="beta-carbonic anhydrase, cab"/>
    <property type="match status" value="1"/>
</dbReference>
<comment type="catalytic activity">
    <reaction evidence="6 8">
        <text>hydrogencarbonate + H(+) = CO2 + H2O</text>
        <dbReference type="Rhea" id="RHEA:10748"/>
        <dbReference type="ChEBI" id="CHEBI:15377"/>
        <dbReference type="ChEBI" id="CHEBI:15378"/>
        <dbReference type="ChEBI" id="CHEBI:16526"/>
        <dbReference type="ChEBI" id="CHEBI:17544"/>
        <dbReference type="EC" id="4.2.1.1"/>
    </reaction>
</comment>
<organism evidence="10 11">
    <name type="scientific">Austropuccinia psidii MF-1</name>
    <dbReference type="NCBI Taxonomy" id="1389203"/>
    <lineage>
        <taxon>Eukaryota</taxon>
        <taxon>Fungi</taxon>
        <taxon>Dikarya</taxon>
        <taxon>Basidiomycota</taxon>
        <taxon>Pucciniomycotina</taxon>
        <taxon>Pucciniomycetes</taxon>
        <taxon>Pucciniales</taxon>
        <taxon>Sphaerophragmiaceae</taxon>
        <taxon>Austropuccinia</taxon>
    </lineage>
</organism>
<dbReference type="GO" id="GO:0034599">
    <property type="term" value="P:cellular response to oxidative stress"/>
    <property type="evidence" value="ECO:0007669"/>
    <property type="project" value="TreeGrafter"/>
</dbReference>
<evidence type="ECO:0000256" key="5">
    <source>
        <dbReference type="ARBA" id="ARBA00023239"/>
    </source>
</evidence>
<keyword evidence="3 7" id="KW-0479">Metal-binding</keyword>
<comment type="similarity">
    <text evidence="1 8">Belongs to the beta-class carbonic anhydrase family.</text>
</comment>
<dbReference type="InterPro" id="IPR001765">
    <property type="entry name" value="Carbonic_anhydrase"/>
</dbReference>
<evidence type="ECO:0000256" key="8">
    <source>
        <dbReference type="RuleBase" id="RU003956"/>
    </source>
</evidence>
<evidence type="ECO:0000256" key="6">
    <source>
        <dbReference type="ARBA" id="ARBA00048348"/>
    </source>
</evidence>
<dbReference type="OrthoDB" id="10248475at2759"/>
<evidence type="ECO:0000313" key="10">
    <source>
        <dbReference type="EMBL" id="MBW0496262.1"/>
    </source>
</evidence>
<proteinExistence type="inferred from homology"/>
<evidence type="ECO:0000256" key="3">
    <source>
        <dbReference type="ARBA" id="ARBA00022723"/>
    </source>
</evidence>
<feature type="binding site" evidence="7">
    <location>
        <position position="184"/>
    </location>
    <ligand>
        <name>Zn(2+)</name>
        <dbReference type="ChEBI" id="CHEBI:29105"/>
    </ligand>
</feature>
<feature type="region of interest" description="Disordered" evidence="9">
    <location>
        <begin position="1"/>
        <end position="42"/>
    </location>
</feature>
<dbReference type="EC" id="4.2.1.1" evidence="2 8"/>
<accession>A0A9Q3D9R0</accession>
<name>A0A9Q3D9R0_9BASI</name>
<comment type="function">
    <text evidence="8">Reversible hydration of carbon dioxide.</text>
</comment>
<dbReference type="GO" id="GO:0008270">
    <property type="term" value="F:zinc ion binding"/>
    <property type="evidence" value="ECO:0007669"/>
    <property type="project" value="UniProtKB-UniRule"/>
</dbReference>
<feature type="binding site" evidence="7">
    <location>
        <position position="127"/>
    </location>
    <ligand>
        <name>Zn(2+)</name>
        <dbReference type="ChEBI" id="CHEBI:29105"/>
    </ligand>
</feature>
<dbReference type="AlphaFoldDB" id="A0A9Q3D9R0"/>
<evidence type="ECO:0000256" key="4">
    <source>
        <dbReference type="ARBA" id="ARBA00022833"/>
    </source>
</evidence>
<evidence type="ECO:0000256" key="2">
    <source>
        <dbReference type="ARBA" id="ARBA00012925"/>
    </source>
</evidence>
<comment type="cofactor">
    <cofactor evidence="7">
        <name>Zn(2+)</name>
        <dbReference type="ChEBI" id="CHEBI:29105"/>
    </cofactor>
    <text evidence="7">Binds 1 zinc ion per subunit.</text>
</comment>
<evidence type="ECO:0000256" key="9">
    <source>
        <dbReference type="SAM" id="MobiDB-lite"/>
    </source>
</evidence>
<keyword evidence="11" id="KW-1185">Reference proteome</keyword>
<keyword evidence="5 8" id="KW-0456">Lyase</keyword>
<dbReference type="Proteomes" id="UP000765509">
    <property type="component" value="Unassembled WGS sequence"/>
</dbReference>
<feature type="binding site" evidence="7">
    <location>
        <position position="181"/>
    </location>
    <ligand>
        <name>Zn(2+)</name>
        <dbReference type="ChEBI" id="CHEBI:29105"/>
    </ligand>
</feature>
<sequence>MLRLRSRWPVSRTPPIGDPKNSLPVSSAQRCRGPPEPHPPSSLQIVAPSWSARRRLTTWLPRIFHSKSTRAFSSKHMSQDLAPRPSSPVLRGFLDRNDKFAASCDPQTLLNASQGQSPSVFWLGCSDSRVSEALAIGAQIGEVFVHRNIANLFNPQDTSATAALAFAVNVLKVSHVIVVGHESCGGCAAALAAATADSETPQQTPIEQEEPSPDIGRAAISKWISPIKDLAANQLKTDPNGGLTKLINSNVEAQVRNITQHQVIQKAWGRGRDVQVHGWVFNISSDWLSCMKEQVSKSHYLYCKCHIIHKIAIFQLVSIVFFLPSLVSY</sequence>
<keyword evidence="4 7" id="KW-0862">Zinc</keyword>
<evidence type="ECO:0000256" key="1">
    <source>
        <dbReference type="ARBA" id="ARBA00006217"/>
    </source>
</evidence>
<dbReference type="InterPro" id="IPR036874">
    <property type="entry name" value="Carbonic_anhydrase_sf"/>
</dbReference>
<evidence type="ECO:0000313" key="11">
    <source>
        <dbReference type="Proteomes" id="UP000765509"/>
    </source>
</evidence>
<comment type="caution">
    <text evidence="10">The sequence shown here is derived from an EMBL/GenBank/DDBJ whole genome shotgun (WGS) entry which is preliminary data.</text>
</comment>
<reference evidence="10" key="1">
    <citation type="submission" date="2021-03" db="EMBL/GenBank/DDBJ databases">
        <title>Draft genome sequence of rust myrtle Austropuccinia psidii MF-1, a brazilian biotype.</title>
        <authorList>
            <person name="Quecine M.C."/>
            <person name="Pachon D.M.R."/>
            <person name="Bonatelli M.L."/>
            <person name="Correr F.H."/>
            <person name="Franceschini L.M."/>
            <person name="Leite T.F."/>
            <person name="Margarido G.R.A."/>
            <person name="Almeida C.A."/>
            <person name="Ferrarezi J.A."/>
            <person name="Labate C.A."/>
        </authorList>
    </citation>
    <scope>NUCLEOTIDE SEQUENCE</scope>
    <source>
        <strain evidence="10">MF-1</strain>
    </source>
</reference>